<dbReference type="PANTHER" id="PTHR43833:SF7">
    <property type="entry name" value="KTR SYSTEM POTASSIUM UPTAKE PROTEIN C"/>
    <property type="match status" value="1"/>
</dbReference>
<reference evidence="7 8" key="1">
    <citation type="submission" date="2018-08" db="EMBL/GenBank/DDBJ databases">
        <title>A genome reference for cultivated species of the human gut microbiota.</title>
        <authorList>
            <person name="Zou Y."/>
            <person name="Xue W."/>
            <person name="Luo G."/>
        </authorList>
    </citation>
    <scope>NUCLEOTIDE SEQUENCE [LARGE SCALE GENOMIC DNA]</scope>
    <source>
        <strain evidence="5 7">AF14-6AC</strain>
        <strain evidence="4 8">AF16-14</strain>
        <strain evidence="6 9">OF03-11</strain>
    </source>
</reference>
<gene>
    <name evidence="5" type="ORF">DWW24_04830</name>
    <name evidence="4" type="ORF">DWW57_10035</name>
    <name evidence="6" type="ORF">DXA53_17525</name>
    <name evidence="2" type="ORF">L0P03_10005</name>
    <name evidence="3" type="ORF">PN645_12520</name>
</gene>
<comment type="caution">
    <text evidence="6">The sequence shown here is derived from an EMBL/GenBank/DDBJ whole genome shotgun (WGS) entry which is preliminary data.</text>
</comment>
<organism evidence="6 9">
    <name type="scientific">Odoribacter splanchnicus</name>
    <dbReference type="NCBI Taxonomy" id="28118"/>
    <lineage>
        <taxon>Bacteria</taxon>
        <taxon>Pseudomonadati</taxon>
        <taxon>Bacteroidota</taxon>
        <taxon>Bacteroidia</taxon>
        <taxon>Bacteroidales</taxon>
        <taxon>Odoribacteraceae</taxon>
        <taxon>Odoribacter</taxon>
    </lineage>
</organism>
<evidence type="ECO:0000259" key="1">
    <source>
        <dbReference type="PROSITE" id="PS51201"/>
    </source>
</evidence>
<dbReference type="SUPFAM" id="SSF51735">
    <property type="entry name" value="NAD(P)-binding Rossmann-fold domains"/>
    <property type="match status" value="1"/>
</dbReference>
<dbReference type="InterPro" id="IPR003148">
    <property type="entry name" value="RCK_N"/>
</dbReference>
<evidence type="ECO:0000313" key="7">
    <source>
        <dbReference type="Proteomes" id="UP000283426"/>
    </source>
</evidence>
<dbReference type="Gene3D" id="3.40.50.720">
    <property type="entry name" value="NAD(P)-binding Rossmann-like Domain"/>
    <property type="match status" value="1"/>
</dbReference>
<evidence type="ECO:0000313" key="5">
    <source>
        <dbReference type="EMBL" id="RGV28564.1"/>
    </source>
</evidence>
<dbReference type="AlphaFoldDB" id="A0A1Y3YCL1"/>
<dbReference type="RefSeq" id="WP_022160407.1">
    <property type="nucleotide sequence ID" value="NZ_CABJFF010000011.1"/>
</dbReference>
<dbReference type="EMBL" id="JAQMRD010000016">
    <property type="protein sequence ID" value="MDB9223827.1"/>
    <property type="molecule type" value="Genomic_DNA"/>
</dbReference>
<dbReference type="Proteomes" id="UP000284243">
    <property type="component" value="Unassembled WGS sequence"/>
</dbReference>
<dbReference type="GO" id="GO:0006813">
    <property type="term" value="P:potassium ion transport"/>
    <property type="evidence" value="ECO:0007669"/>
    <property type="project" value="InterPro"/>
</dbReference>
<dbReference type="Proteomes" id="UP000284434">
    <property type="component" value="Unassembled WGS sequence"/>
</dbReference>
<name>A0A1Y3YCL1_9BACT</name>
<evidence type="ECO:0000313" key="8">
    <source>
        <dbReference type="Proteomes" id="UP000284243"/>
    </source>
</evidence>
<reference evidence="3" key="3">
    <citation type="submission" date="2023-01" db="EMBL/GenBank/DDBJ databases">
        <title>Human gut microbiome strain richness.</title>
        <authorList>
            <person name="Chen-Liaw A."/>
        </authorList>
    </citation>
    <scope>NUCLEOTIDE SEQUENCE</scope>
    <source>
        <strain evidence="3">RTP21484st1_B7_RTP21484_190118</strain>
    </source>
</reference>
<dbReference type="Pfam" id="PF02254">
    <property type="entry name" value="TrkA_N"/>
    <property type="match status" value="1"/>
</dbReference>
<feature type="domain" description="RCK N-terminal" evidence="1">
    <location>
        <begin position="1"/>
        <end position="116"/>
    </location>
</feature>
<dbReference type="PANTHER" id="PTHR43833">
    <property type="entry name" value="POTASSIUM CHANNEL PROTEIN 2-RELATED-RELATED"/>
    <property type="match status" value="1"/>
</dbReference>
<dbReference type="Gene3D" id="3.30.70.1450">
    <property type="entry name" value="Regulator of K+ conductance, C-terminal domain"/>
    <property type="match status" value="1"/>
</dbReference>
<protein>
    <submittedName>
        <fullName evidence="6">TrkA family potassium uptake protein</fullName>
    </submittedName>
</protein>
<reference evidence="2" key="2">
    <citation type="submission" date="2022-01" db="EMBL/GenBank/DDBJ databases">
        <title>Collection of gut derived symbiotic bacterial strains cultured from healthy donors.</title>
        <authorList>
            <person name="Lin H."/>
            <person name="Kohout C."/>
            <person name="Waligurski E."/>
            <person name="Pamer E.G."/>
        </authorList>
    </citation>
    <scope>NUCLEOTIDE SEQUENCE</scope>
    <source>
        <strain evidence="2">DFI.1.149</strain>
    </source>
</reference>
<dbReference type="EMBL" id="QRYC01000012">
    <property type="protein sequence ID" value="RGU56090.1"/>
    <property type="molecule type" value="Genomic_DNA"/>
</dbReference>
<evidence type="ECO:0000313" key="3">
    <source>
        <dbReference type="EMBL" id="MDB9223827.1"/>
    </source>
</evidence>
<dbReference type="InterPro" id="IPR036291">
    <property type="entry name" value="NAD(P)-bd_dom_sf"/>
</dbReference>
<dbReference type="Proteomes" id="UP001212263">
    <property type="component" value="Unassembled WGS sequence"/>
</dbReference>
<proteinExistence type="predicted"/>
<evidence type="ECO:0000313" key="9">
    <source>
        <dbReference type="Proteomes" id="UP000284434"/>
    </source>
</evidence>
<evidence type="ECO:0000313" key="4">
    <source>
        <dbReference type="EMBL" id="RGU56090.1"/>
    </source>
</evidence>
<evidence type="ECO:0000313" key="2">
    <source>
        <dbReference type="EMBL" id="MCG4960179.1"/>
    </source>
</evidence>
<dbReference type="PROSITE" id="PS51201">
    <property type="entry name" value="RCK_N"/>
    <property type="match status" value="1"/>
</dbReference>
<dbReference type="InterPro" id="IPR050721">
    <property type="entry name" value="Trk_Ktr_HKT_K-transport"/>
</dbReference>
<dbReference type="InterPro" id="IPR036721">
    <property type="entry name" value="RCK_C_sf"/>
</dbReference>
<accession>A0A1Y3YCL1</accession>
<dbReference type="EMBL" id="JAKNDN010000017">
    <property type="protein sequence ID" value="MCG4960179.1"/>
    <property type="molecule type" value="Genomic_DNA"/>
</dbReference>
<dbReference type="Proteomes" id="UP000283426">
    <property type="component" value="Unassembled WGS sequence"/>
</dbReference>
<dbReference type="EMBL" id="QRYW01000008">
    <property type="protein sequence ID" value="RGV28564.1"/>
    <property type="molecule type" value="Genomic_DNA"/>
</dbReference>
<dbReference type="EMBL" id="QSCO01000031">
    <property type="protein sequence ID" value="RGY03854.1"/>
    <property type="molecule type" value="Genomic_DNA"/>
</dbReference>
<dbReference type="Proteomes" id="UP001199750">
    <property type="component" value="Unassembled WGS sequence"/>
</dbReference>
<evidence type="ECO:0000313" key="6">
    <source>
        <dbReference type="EMBL" id="RGY03854.1"/>
    </source>
</evidence>
<sequence length="228" mass="25544">MKYIIIGLGNYGGGLAEELMAIGHEVIGVDQNEGRVDNLKDKITTAFVLDATDELALETLPLREIDVVIVAIGENFGASVRVVALLKQKKVKHIFARAIDSVHKAILEAFAIDKVLTPEKDAAREFVQFLALGIHAESFRVDEDYYVIKFKVPRKCAGYPLSGMNLEEDFHLKLIALKQAAEVKNILGMKKLTKEVMTVIPDNYLLKEEDELVCYGLYKDFQALWKAF</sequence>